<dbReference type="AlphaFoldDB" id="A0A7V8FUB1"/>
<organism evidence="1 2">
    <name type="scientific">Herbaspirillum frisingense</name>
    <dbReference type="NCBI Taxonomy" id="92645"/>
    <lineage>
        <taxon>Bacteria</taxon>
        <taxon>Pseudomonadati</taxon>
        <taxon>Pseudomonadota</taxon>
        <taxon>Betaproteobacteria</taxon>
        <taxon>Burkholderiales</taxon>
        <taxon>Oxalobacteraceae</taxon>
        <taxon>Herbaspirillum</taxon>
    </lineage>
</organism>
<gene>
    <name evidence="1" type="ORF">GAK35_03401</name>
</gene>
<name>A0A7V8FUB1_9BURK</name>
<comment type="caution">
    <text evidence="1">The sequence shown here is derived from an EMBL/GenBank/DDBJ whole genome shotgun (WGS) entry which is preliminary data.</text>
</comment>
<accession>A0A7V8FUB1</accession>
<dbReference type="Proteomes" id="UP000462435">
    <property type="component" value="Unassembled WGS sequence"/>
</dbReference>
<protein>
    <submittedName>
        <fullName evidence="1">Uncharacterized protein</fullName>
    </submittedName>
</protein>
<reference evidence="2" key="1">
    <citation type="journal article" date="2020" name="MBio">
        <title>Horizontal gene transfer to a defensive symbiont with a reduced genome amongst a multipartite beetle microbiome.</title>
        <authorList>
            <person name="Waterworth S.C."/>
            <person name="Florez L.V."/>
            <person name="Rees E.R."/>
            <person name="Hertweck C."/>
            <person name="Kaltenpoth M."/>
            <person name="Kwan J.C."/>
        </authorList>
    </citation>
    <scope>NUCLEOTIDE SEQUENCE [LARGE SCALE GENOMIC DNA]</scope>
</reference>
<dbReference type="EMBL" id="WNDX01000128">
    <property type="protein sequence ID" value="KAF1041311.1"/>
    <property type="molecule type" value="Genomic_DNA"/>
</dbReference>
<sequence>MSITTKVGAVTFTHNAAMTGEVEIERAGLAVKVPFEALTKIVADKVRQQMIEGIEELKPHEILALAASKATKKA</sequence>
<evidence type="ECO:0000313" key="1">
    <source>
        <dbReference type="EMBL" id="KAF1041311.1"/>
    </source>
</evidence>
<evidence type="ECO:0000313" key="2">
    <source>
        <dbReference type="Proteomes" id="UP000462435"/>
    </source>
</evidence>
<proteinExistence type="predicted"/>